<dbReference type="Proteomes" id="UP001432062">
    <property type="component" value="Chromosome"/>
</dbReference>
<dbReference type="RefSeq" id="WP_329407392.1">
    <property type="nucleotide sequence ID" value="NZ_CP109441.1"/>
</dbReference>
<sequence length="446" mass="46978">METGDEKDPTAPSPAVTRWTVGLTCVAIVATGFLIAGLLHEPEPELTTAPVTPTTSEPPDPAEYSYVTPPVTFPVQIPGCDVVEPPQQGQSIGMAYFDTYGYDNPSYPWFSGPKAVAMTQALRDALPGDVEIAFASVDRSLVFQPILGDPTEDKGLGGWTTAHATLLRGDRAGTLSVTVRKSTTPIPPCVAGDLDERRHLPDGTIVDTDDTWYETNGVRTLSRTATGYLHDGSVAHANATDDATDGTGRARAVPLTNDDLVALVTAPGLRVSAPVPPGTPSPPESCHIGSESSAVIDQAQARRWDAVLAQIPLDGLTLDRPLGALLPAGTGGVCQAVRVTTPGRQSQLSVAISTGQPLPQQPDTSSNDGATHVESRRLPDGAVVETREWRSTLMEPSPSPRTTRTVSVTRQSGTQIRVTSADAPAEPLPFALLEEIALNPGLEVSR</sequence>
<evidence type="ECO:0000313" key="3">
    <source>
        <dbReference type="EMBL" id="WUV44466.1"/>
    </source>
</evidence>
<keyword evidence="4" id="KW-1185">Reference proteome</keyword>
<keyword evidence="2" id="KW-1133">Transmembrane helix</keyword>
<organism evidence="3 4">
    <name type="scientific">Nocardia vinacea</name>
    <dbReference type="NCBI Taxonomy" id="96468"/>
    <lineage>
        <taxon>Bacteria</taxon>
        <taxon>Bacillati</taxon>
        <taxon>Actinomycetota</taxon>
        <taxon>Actinomycetes</taxon>
        <taxon>Mycobacteriales</taxon>
        <taxon>Nocardiaceae</taxon>
        <taxon>Nocardia</taxon>
    </lineage>
</organism>
<evidence type="ECO:0000313" key="4">
    <source>
        <dbReference type="Proteomes" id="UP001432062"/>
    </source>
</evidence>
<feature type="compositionally biased region" description="Low complexity" evidence="1">
    <location>
        <begin position="400"/>
        <end position="410"/>
    </location>
</feature>
<name>A0ABZ1YRB7_9NOCA</name>
<dbReference type="EMBL" id="CP109441">
    <property type="protein sequence ID" value="WUV44466.1"/>
    <property type="molecule type" value="Genomic_DNA"/>
</dbReference>
<gene>
    <name evidence="3" type="ORF">OG563_35640</name>
</gene>
<feature type="transmembrane region" description="Helical" evidence="2">
    <location>
        <begin position="20"/>
        <end position="39"/>
    </location>
</feature>
<evidence type="ECO:0000256" key="2">
    <source>
        <dbReference type="SAM" id="Phobius"/>
    </source>
</evidence>
<feature type="compositionally biased region" description="Polar residues" evidence="1">
    <location>
        <begin position="351"/>
        <end position="369"/>
    </location>
</feature>
<protein>
    <submittedName>
        <fullName evidence="3">Uncharacterized protein</fullName>
    </submittedName>
</protein>
<feature type="compositionally biased region" description="Basic and acidic residues" evidence="1">
    <location>
        <begin position="371"/>
        <end position="390"/>
    </location>
</feature>
<accession>A0ABZ1YRB7</accession>
<feature type="region of interest" description="Disordered" evidence="1">
    <location>
        <begin position="351"/>
        <end position="413"/>
    </location>
</feature>
<reference evidence="3" key="1">
    <citation type="submission" date="2022-10" db="EMBL/GenBank/DDBJ databases">
        <title>The complete genomes of actinobacterial strains from the NBC collection.</title>
        <authorList>
            <person name="Joergensen T.S."/>
            <person name="Alvarez Arevalo M."/>
            <person name="Sterndorff E.B."/>
            <person name="Faurdal D."/>
            <person name="Vuksanovic O."/>
            <person name="Mourched A.-S."/>
            <person name="Charusanti P."/>
            <person name="Shaw S."/>
            <person name="Blin K."/>
            <person name="Weber T."/>
        </authorList>
    </citation>
    <scope>NUCLEOTIDE SEQUENCE</scope>
    <source>
        <strain evidence="3">NBC_01482</strain>
    </source>
</reference>
<evidence type="ECO:0000256" key="1">
    <source>
        <dbReference type="SAM" id="MobiDB-lite"/>
    </source>
</evidence>
<keyword evidence="2" id="KW-0812">Transmembrane</keyword>
<proteinExistence type="predicted"/>
<keyword evidence="2" id="KW-0472">Membrane</keyword>